<reference evidence="1 2" key="1">
    <citation type="journal article" date="2020" name="ISME J.">
        <title>Uncovering the hidden diversity of litter-decomposition mechanisms in mushroom-forming fungi.</title>
        <authorList>
            <person name="Floudas D."/>
            <person name="Bentzer J."/>
            <person name="Ahren D."/>
            <person name="Johansson T."/>
            <person name="Persson P."/>
            <person name="Tunlid A."/>
        </authorList>
    </citation>
    <scope>NUCLEOTIDE SEQUENCE [LARGE SCALE GENOMIC DNA]</scope>
    <source>
        <strain evidence="1 2">CBS 406.79</strain>
    </source>
</reference>
<evidence type="ECO:0000313" key="1">
    <source>
        <dbReference type="EMBL" id="KAF5393427.1"/>
    </source>
</evidence>
<accession>A0A8H5MGS9</accession>
<evidence type="ECO:0000313" key="2">
    <source>
        <dbReference type="Proteomes" id="UP000518752"/>
    </source>
</evidence>
<organism evidence="1 2">
    <name type="scientific">Collybiopsis confluens</name>
    <dbReference type="NCBI Taxonomy" id="2823264"/>
    <lineage>
        <taxon>Eukaryota</taxon>
        <taxon>Fungi</taxon>
        <taxon>Dikarya</taxon>
        <taxon>Basidiomycota</taxon>
        <taxon>Agaricomycotina</taxon>
        <taxon>Agaricomycetes</taxon>
        <taxon>Agaricomycetidae</taxon>
        <taxon>Agaricales</taxon>
        <taxon>Marasmiineae</taxon>
        <taxon>Omphalotaceae</taxon>
        <taxon>Collybiopsis</taxon>
    </lineage>
</organism>
<gene>
    <name evidence="1" type="ORF">D9757_000776</name>
</gene>
<sequence>MVVPILSLAFAIRNQALGSCDGNISSIQSIMSSSPTKRRLRPPPLSRRDSIGIDPDQLIGKRLIRISRSSSHPALTLDFDDSTAAQVLVDGYNPHWKGAPKILEMDDALQRLANCGSVGVETLEIVDCAIIKLCDKAFYRKQSHDDRWDQEHQAVCLKFSGENKAWHCVWAALTEYDEHDTCVFRSFDDCYLDFIQRSPRKKSSRRQSVPQGL</sequence>
<dbReference type="OrthoDB" id="3197787at2759"/>
<keyword evidence="2" id="KW-1185">Reference proteome</keyword>
<proteinExistence type="predicted"/>
<comment type="caution">
    <text evidence="1">The sequence shown here is derived from an EMBL/GenBank/DDBJ whole genome shotgun (WGS) entry which is preliminary data.</text>
</comment>
<dbReference type="EMBL" id="JAACJN010000002">
    <property type="protein sequence ID" value="KAF5393427.1"/>
    <property type="molecule type" value="Genomic_DNA"/>
</dbReference>
<name>A0A8H5MGS9_9AGAR</name>
<dbReference type="Proteomes" id="UP000518752">
    <property type="component" value="Unassembled WGS sequence"/>
</dbReference>
<protein>
    <submittedName>
        <fullName evidence="1">Uncharacterized protein</fullName>
    </submittedName>
</protein>
<dbReference type="AlphaFoldDB" id="A0A8H5MGS9"/>